<comment type="caution">
    <text evidence="2">The sequence shown here is derived from an EMBL/GenBank/DDBJ whole genome shotgun (WGS) entry which is preliminary data.</text>
</comment>
<evidence type="ECO:0000313" key="2">
    <source>
        <dbReference type="EMBL" id="KFB76587.1"/>
    </source>
</evidence>
<reference evidence="2" key="1">
    <citation type="submission" date="2014-02" db="EMBL/GenBank/DDBJ databases">
        <title>Expanding our view of genomic diversity in Candidatus Accumulibacter clades.</title>
        <authorList>
            <person name="Skennerton C.T."/>
            <person name="Barr J.J."/>
            <person name="Slater F.R."/>
            <person name="Bond P.L."/>
            <person name="Tyson G.W."/>
        </authorList>
    </citation>
    <scope>NUCLEOTIDE SEQUENCE [LARGE SCALE GENOMIC DNA]</scope>
</reference>
<keyword evidence="3" id="KW-1185">Reference proteome</keyword>
<proteinExistence type="predicted"/>
<evidence type="ECO:0000313" key="3">
    <source>
        <dbReference type="Proteomes" id="UP000021315"/>
    </source>
</evidence>
<organism evidence="2 3">
    <name type="scientific">Candidatus Accumulibacter cognatus</name>
    <dbReference type="NCBI Taxonomy" id="2954383"/>
    <lineage>
        <taxon>Bacteria</taxon>
        <taxon>Pseudomonadati</taxon>
        <taxon>Pseudomonadota</taxon>
        <taxon>Betaproteobacteria</taxon>
        <taxon>Candidatus Accumulibacter</taxon>
    </lineage>
</organism>
<dbReference type="RefSeq" id="WP_273704580.1">
    <property type="nucleotide sequence ID" value="NZ_JDST02000051.1"/>
</dbReference>
<name>A0A080M5N2_9PROT</name>
<feature type="region of interest" description="Disordered" evidence="1">
    <location>
        <begin position="535"/>
        <end position="568"/>
    </location>
</feature>
<dbReference type="EMBL" id="JDST02000051">
    <property type="protein sequence ID" value="KFB76587.1"/>
    <property type="molecule type" value="Genomic_DNA"/>
</dbReference>
<accession>A0A080M5N2</accession>
<protein>
    <submittedName>
        <fullName evidence="2">Uncharacterized protein</fullName>
    </submittedName>
</protein>
<gene>
    <name evidence="2" type="ORF">AW06_002341</name>
</gene>
<evidence type="ECO:0000256" key="1">
    <source>
        <dbReference type="SAM" id="MobiDB-lite"/>
    </source>
</evidence>
<dbReference type="Proteomes" id="UP000021315">
    <property type="component" value="Unassembled WGS sequence"/>
</dbReference>
<sequence>MSMTNEPECFHLLLLASEQIQPNLMVALSLWQTGRLASLAILHTDDRTRSAEPARQIQKLVRAICLPPPGCPPVRAETYRVDFRPQSVVERILGLLAETPGGRWVLNATGGLKSMSAGLPMLAGHASVAHVIYREIGVGQWFRFHLQPLPGLPPMPSLESVSACGADLDALQRGTTLDSVPLLHLIEAQFSSGEQGLRFSTRSAALECPCTLDSQQWASSAASHNWDWRYYLREKKVPDAPARSGPAFEWFVAVGLRALGVRQIVHSLEHSAANTLQEVDLVALHGDRLVFLDLKLPVSDDSRTVPPGDQIRTAAETARMMGGLGATPVLIRPSWDGPTFANLELLAIQHRVTVLGRQDCIKMFSTLADLLGIQKVPASLRDLETWLAGRHRDGDSIFSRFDTLRDSLEVRSREEGAPDAALSSPAQAPLAGPRLEVALRDVARDRECNWLLTEVGGLWLLRVWQENDAAGLPAARPVSLAPPPRLSFLKVWVSPGSGHLTAILEPGSEADTLRAIFKRWPAHVDAAAVRRALESANPAPTHPEGRLDTAAHPVAARPPRTARQPESSLMAERLAAALHKGKPVP</sequence>
<dbReference type="STRING" id="1453999.AW06_002341"/>
<dbReference type="AlphaFoldDB" id="A0A080M5N2"/>